<evidence type="ECO:0000256" key="1">
    <source>
        <dbReference type="ARBA" id="ARBA00001917"/>
    </source>
</evidence>
<feature type="domain" description="Dihydroorotate dehydrogenase catalytic" evidence="15">
    <location>
        <begin position="50"/>
        <end position="345"/>
    </location>
</feature>
<dbReference type="InterPro" id="IPR050074">
    <property type="entry name" value="DHO_dehydrogenase"/>
</dbReference>
<dbReference type="UniPathway" id="UPA00070">
    <property type="reaction ID" value="UER00946"/>
</dbReference>
<protein>
    <recommendedName>
        <fullName evidence="7 14">Dihydroorotate dehydrogenase (quinone)</fullName>
        <ecNumber evidence="6 14">1.3.5.2</ecNumber>
    </recommendedName>
</protein>
<dbReference type="SUPFAM" id="SSF51395">
    <property type="entry name" value="FMN-linked oxidoreductases"/>
    <property type="match status" value="1"/>
</dbReference>
<evidence type="ECO:0000256" key="14">
    <source>
        <dbReference type="NCBIfam" id="TIGR01036"/>
    </source>
</evidence>
<keyword evidence="12" id="KW-0472">Membrane</keyword>
<dbReference type="InterPro" id="IPR001295">
    <property type="entry name" value="Dihydroorotate_DH_CS"/>
</dbReference>
<gene>
    <name evidence="16" type="ORF">A3B10_03605</name>
</gene>
<keyword evidence="11" id="KW-0560">Oxidoreductase</keyword>
<comment type="catalytic activity">
    <reaction evidence="13">
        <text>(S)-dihydroorotate + a quinone = orotate + a quinol</text>
        <dbReference type="Rhea" id="RHEA:30187"/>
        <dbReference type="ChEBI" id="CHEBI:24646"/>
        <dbReference type="ChEBI" id="CHEBI:30839"/>
        <dbReference type="ChEBI" id="CHEBI:30864"/>
        <dbReference type="ChEBI" id="CHEBI:132124"/>
        <dbReference type="EC" id="1.3.5.2"/>
    </reaction>
</comment>
<evidence type="ECO:0000256" key="5">
    <source>
        <dbReference type="ARBA" id="ARBA00005359"/>
    </source>
</evidence>
<comment type="caution">
    <text evidence="16">The sequence shown here is derived from an EMBL/GenBank/DDBJ whole genome shotgun (WGS) entry which is preliminary data.</text>
</comment>
<dbReference type="InterPro" id="IPR005719">
    <property type="entry name" value="Dihydroorotate_DH_2"/>
</dbReference>
<dbReference type="NCBIfam" id="TIGR01036">
    <property type="entry name" value="pyrD_sub2"/>
    <property type="match status" value="1"/>
</dbReference>
<comment type="cofactor">
    <cofactor evidence="1">
        <name>FMN</name>
        <dbReference type="ChEBI" id="CHEBI:58210"/>
    </cofactor>
</comment>
<dbReference type="NCBIfam" id="NF003652">
    <property type="entry name" value="PRK05286.2-5"/>
    <property type="match status" value="1"/>
</dbReference>
<dbReference type="EMBL" id="MFFB01000007">
    <property type="protein sequence ID" value="OGE94849.1"/>
    <property type="molecule type" value="Genomic_DNA"/>
</dbReference>
<evidence type="ECO:0000256" key="9">
    <source>
        <dbReference type="ARBA" id="ARBA00022643"/>
    </source>
</evidence>
<dbReference type="AlphaFoldDB" id="A0A1F5PY49"/>
<evidence type="ECO:0000256" key="7">
    <source>
        <dbReference type="ARBA" id="ARBA00018366"/>
    </source>
</evidence>
<comment type="pathway">
    <text evidence="4">Pyrimidine metabolism; UMP biosynthesis via de novo pathway; orotate from (S)-dihydroorotate (quinone route): step 1/1.</text>
</comment>
<dbReference type="GO" id="GO:0005737">
    <property type="term" value="C:cytoplasm"/>
    <property type="evidence" value="ECO:0007669"/>
    <property type="project" value="InterPro"/>
</dbReference>
<name>A0A1F5PY49_9BACT</name>
<evidence type="ECO:0000256" key="13">
    <source>
        <dbReference type="ARBA" id="ARBA00048639"/>
    </source>
</evidence>
<dbReference type="EC" id="1.3.5.2" evidence="6 14"/>
<evidence type="ECO:0000256" key="8">
    <source>
        <dbReference type="ARBA" id="ARBA00022630"/>
    </source>
</evidence>
<evidence type="ECO:0000256" key="11">
    <source>
        <dbReference type="ARBA" id="ARBA00023002"/>
    </source>
</evidence>
<evidence type="ECO:0000256" key="2">
    <source>
        <dbReference type="ARBA" id="ARBA00003125"/>
    </source>
</evidence>
<keyword evidence="10" id="KW-0665">Pyrimidine biosynthesis</keyword>
<dbReference type="InterPro" id="IPR005720">
    <property type="entry name" value="Dihydroorotate_DH_cat"/>
</dbReference>
<comment type="similarity">
    <text evidence="5">Belongs to the dihydroorotate dehydrogenase family. Type 2 subfamily.</text>
</comment>
<dbReference type="InterPro" id="IPR013785">
    <property type="entry name" value="Aldolase_TIM"/>
</dbReference>
<comment type="subcellular location">
    <subcellularLocation>
        <location evidence="3">Membrane</location>
    </subcellularLocation>
</comment>
<reference evidence="16 17" key="1">
    <citation type="journal article" date="2016" name="Nat. Commun.">
        <title>Thousands of microbial genomes shed light on interconnected biogeochemical processes in an aquifer system.</title>
        <authorList>
            <person name="Anantharaman K."/>
            <person name="Brown C.T."/>
            <person name="Hug L.A."/>
            <person name="Sharon I."/>
            <person name="Castelle C.J."/>
            <person name="Probst A.J."/>
            <person name="Thomas B.C."/>
            <person name="Singh A."/>
            <person name="Wilkins M.J."/>
            <person name="Karaoz U."/>
            <person name="Brodie E.L."/>
            <person name="Williams K.H."/>
            <person name="Hubbard S.S."/>
            <person name="Banfield J.F."/>
        </authorList>
    </citation>
    <scope>NUCLEOTIDE SEQUENCE [LARGE SCALE GENOMIC DNA]</scope>
</reference>
<dbReference type="PANTHER" id="PTHR48109">
    <property type="entry name" value="DIHYDROOROTATE DEHYDROGENASE (QUINONE), MITOCHONDRIAL-RELATED"/>
    <property type="match status" value="1"/>
</dbReference>
<evidence type="ECO:0000259" key="15">
    <source>
        <dbReference type="Pfam" id="PF01180"/>
    </source>
</evidence>
<evidence type="ECO:0000256" key="3">
    <source>
        <dbReference type="ARBA" id="ARBA00004370"/>
    </source>
</evidence>
<dbReference type="Proteomes" id="UP000177281">
    <property type="component" value="Unassembled WGS sequence"/>
</dbReference>
<dbReference type="PROSITE" id="PS00912">
    <property type="entry name" value="DHODEHASE_2"/>
    <property type="match status" value="1"/>
</dbReference>
<comment type="function">
    <text evidence="2">Catalyzes the conversion of dihydroorotate to orotate with quinone as electron acceptor.</text>
</comment>
<keyword evidence="9" id="KW-0288">FMN</keyword>
<dbReference type="GO" id="GO:0005886">
    <property type="term" value="C:plasma membrane"/>
    <property type="evidence" value="ECO:0007669"/>
    <property type="project" value="TreeGrafter"/>
</dbReference>
<dbReference type="GO" id="GO:0106430">
    <property type="term" value="F:dihydroorotate dehydrogenase (quinone) activity"/>
    <property type="evidence" value="ECO:0007669"/>
    <property type="project" value="UniProtKB-EC"/>
</dbReference>
<evidence type="ECO:0000256" key="6">
    <source>
        <dbReference type="ARBA" id="ARBA00012791"/>
    </source>
</evidence>
<evidence type="ECO:0000256" key="10">
    <source>
        <dbReference type="ARBA" id="ARBA00022975"/>
    </source>
</evidence>
<proteinExistence type="inferred from homology"/>
<dbReference type="GO" id="GO:0006207">
    <property type="term" value="P:'de novo' pyrimidine nucleobase biosynthetic process"/>
    <property type="evidence" value="ECO:0007669"/>
    <property type="project" value="UniProtKB-UniRule"/>
</dbReference>
<dbReference type="Pfam" id="PF01180">
    <property type="entry name" value="DHO_dh"/>
    <property type="match status" value="1"/>
</dbReference>
<evidence type="ECO:0000256" key="4">
    <source>
        <dbReference type="ARBA" id="ARBA00005161"/>
    </source>
</evidence>
<evidence type="ECO:0000256" key="12">
    <source>
        <dbReference type="ARBA" id="ARBA00023136"/>
    </source>
</evidence>
<dbReference type="Gene3D" id="3.20.20.70">
    <property type="entry name" value="Aldolase class I"/>
    <property type="match status" value="1"/>
</dbReference>
<dbReference type="PANTHER" id="PTHR48109:SF4">
    <property type="entry name" value="DIHYDROOROTATE DEHYDROGENASE (QUINONE), MITOCHONDRIAL"/>
    <property type="match status" value="1"/>
</dbReference>
<sequence>MYERILKPILFRLNPERVHDFFVSVGHMLGAYSLTRGLVSWICGFTHPSLRTQVAGIDFANPVGLAAGFDKDVNLTNIMSAVGFGFMEVGAVTRFPYEGNSGRRLLRLPADKSLIVYYGLKNIGAEAILKKLPRLKFTIPTGINIAKTNRADIMGEKSIEDYIATYRLLGQYFAYTTLNISCPNTQDGCTFQDPLKLDQLLAALSKEPKVGPMFLKISNHLTTHEVDQILAVVEKYSFVDGFVVGNLSKRRETLNLKSAKERSDMLPQGGISGQPVREQSTNLIRHMYRRAPGKYVIIGLGGIFNAQQAYEKIKAGANLVQIITGLIFGGPLTVKRINQGLVKLLQQDGFSHISEAVGKELS</sequence>
<keyword evidence="8" id="KW-0285">Flavoprotein</keyword>
<dbReference type="STRING" id="1817841.A3B10_03605"/>
<dbReference type="CDD" id="cd04738">
    <property type="entry name" value="DHOD_2_like"/>
    <property type="match status" value="1"/>
</dbReference>
<evidence type="ECO:0000313" key="16">
    <source>
        <dbReference type="EMBL" id="OGE94849.1"/>
    </source>
</evidence>
<organism evidence="16 17">
    <name type="scientific">Candidatus Doudnabacteria bacterium RIFCSPLOWO2_01_FULL_44_21</name>
    <dbReference type="NCBI Taxonomy" id="1817841"/>
    <lineage>
        <taxon>Bacteria</taxon>
        <taxon>Candidatus Doudnaibacteriota</taxon>
    </lineage>
</organism>
<accession>A0A1F5PY49</accession>
<dbReference type="GO" id="GO:0044205">
    <property type="term" value="P:'de novo' UMP biosynthetic process"/>
    <property type="evidence" value="ECO:0007669"/>
    <property type="project" value="UniProtKB-UniPathway"/>
</dbReference>
<evidence type="ECO:0000313" key="17">
    <source>
        <dbReference type="Proteomes" id="UP000177281"/>
    </source>
</evidence>